<evidence type="ECO:0000256" key="1">
    <source>
        <dbReference type="SAM" id="MobiDB-lite"/>
    </source>
</evidence>
<name>A0A7D5LDI3_9EURY</name>
<keyword evidence="2" id="KW-0472">Membrane</keyword>
<dbReference type="Pfam" id="PF25932">
    <property type="entry name" value="DUF7977"/>
    <property type="match status" value="1"/>
</dbReference>
<reference evidence="3 4" key="1">
    <citation type="submission" date="2020-06" db="EMBL/GenBank/DDBJ databases">
        <title>NJ-3-1, isolated from saline soil.</title>
        <authorList>
            <person name="Cui H.L."/>
            <person name="Shi X."/>
        </authorList>
    </citation>
    <scope>NUCLEOTIDE SEQUENCE [LARGE SCALE GENOMIC DNA]</scope>
    <source>
        <strain evidence="3 4">NJ-3-1</strain>
    </source>
</reference>
<evidence type="ECO:0000313" key="3">
    <source>
        <dbReference type="EMBL" id="QLG64014.1"/>
    </source>
</evidence>
<evidence type="ECO:0000256" key="2">
    <source>
        <dbReference type="SAM" id="Phobius"/>
    </source>
</evidence>
<gene>
    <name evidence="3" type="ORF">HUG12_07050</name>
</gene>
<dbReference type="AlphaFoldDB" id="A0A7D5LDI3"/>
<dbReference type="Proteomes" id="UP000509626">
    <property type="component" value="Chromosome"/>
</dbReference>
<feature type="transmembrane region" description="Helical" evidence="2">
    <location>
        <begin position="46"/>
        <end position="67"/>
    </location>
</feature>
<keyword evidence="2" id="KW-0812">Transmembrane</keyword>
<organism evidence="3 4">
    <name type="scientific">Halorarum salinum</name>
    <dbReference type="NCBI Taxonomy" id="2743089"/>
    <lineage>
        <taxon>Archaea</taxon>
        <taxon>Methanobacteriati</taxon>
        <taxon>Methanobacteriota</taxon>
        <taxon>Stenosarchaea group</taxon>
        <taxon>Halobacteria</taxon>
        <taxon>Halobacteriales</taxon>
        <taxon>Haloferacaceae</taxon>
        <taxon>Halorarum</taxon>
    </lineage>
</organism>
<feature type="compositionally biased region" description="Basic and acidic residues" evidence="1">
    <location>
        <begin position="15"/>
        <end position="36"/>
    </location>
</feature>
<evidence type="ECO:0000313" key="4">
    <source>
        <dbReference type="Proteomes" id="UP000509626"/>
    </source>
</evidence>
<dbReference type="OrthoDB" id="205781at2157"/>
<dbReference type="InterPro" id="IPR058283">
    <property type="entry name" value="DUF7977"/>
</dbReference>
<feature type="region of interest" description="Disordered" evidence="1">
    <location>
        <begin position="1"/>
        <end position="42"/>
    </location>
</feature>
<dbReference type="EMBL" id="CP058579">
    <property type="protein sequence ID" value="QLG64014.1"/>
    <property type="molecule type" value="Genomic_DNA"/>
</dbReference>
<keyword evidence="2" id="KW-1133">Transmembrane helix</keyword>
<sequence>MDGAGGSDANGVDEGYVHRPEGQWDERTDARGRPPADDTGEGLGRAGWVLVGVVVLAFLVIPGVIYLRPATPGELGFGFLAAMLVLPMLPAALLGATAVWSAVRGRDG</sequence>
<keyword evidence="4" id="KW-1185">Reference proteome</keyword>
<proteinExistence type="predicted"/>
<accession>A0A7D5LDI3</accession>
<feature type="transmembrane region" description="Helical" evidence="2">
    <location>
        <begin position="79"/>
        <end position="103"/>
    </location>
</feature>
<dbReference type="KEGG" id="halu:HUG12_07050"/>
<protein>
    <submittedName>
        <fullName evidence="3">Uncharacterized protein</fullName>
    </submittedName>
</protein>